<name>A0A9E8N7K4_9BACT</name>
<proteinExistence type="predicted"/>
<evidence type="ECO:0000313" key="3">
    <source>
        <dbReference type="Proteomes" id="UP001164653"/>
    </source>
</evidence>
<dbReference type="AlphaFoldDB" id="A0A9E8N7K4"/>
<dbReference type="EMBL" id="CP112998">
    <property type="protein sequence ID" value="WAC10011.1"/>
    <property type="molecule type" value="Genomic_DNA"/>
</dbReference>
<evidence type="ECO:0000313" key="2">
    <source>
        <dbReference type="EMBL" id="WAC10011.1"/>
    </source>
</evidence>
<accession>A0A9E8N7K4</accession>
<feature type="transmembrane region" description="Helical" evidence="1">
    <location>
        <begin position="153"/>
        <end position="179"/>
    </location>
</feature>
<dbReference type="KEGG" id="dpf:ON006_19890"/>
<reference evidence="2" key="1">
    <citation type="submission" date="2022-11" db="EMBL/GenBank/DDBJ databases">
        <title>Dyadobacter pollutisoli sp. nov., isolated from plastic dumped soil.</title>
        <authorList>
            <person name="Kim J.M."/>
            <person name="Kim K.R."/>
            <person name="Lee J.K."/>
            <person name="Hao L."/>
            <person name="Jeon C.O."/>
        </authorList>
    </citation>
    <scope>NUCLEOTIDE SEQUENCE</scope>
    <source>
        <strain evidence="2">U1</strain>
    </source>
</reference>
<protein>
    <submittedName>
        <fullName evidence="2">Uncharacterized protein</fullName>
    </submittedName>
</protein>
<evidence type="ECO:0000256" key="1">
    <source>
        <dbReference type="SAM" id="Phobius"/>
    </source>
</evidence>
<dbReference type="RefSeq" id="WP_244821124.1">
    <property type="nucleotide sequence ID" value="NZ_CP112998.1"/>
</dbReference>
<feature type="transmembrane region" description="Helical" evidence="1">
    <location>
        <begin position="100"/>
        <end position="118"/>
    </location>
</feature>
<dbReference type="Proteomes" id="UP001164653">
    <property type="component" value="Chromosome"/>
</dbReference>
<feature type="transmembrane region" description="Helical" evidence="1">
    <location>
        <begin position="199"/>
        <end position="222"/>
    </location>
</feature>
<sequence length="245" mass="27700">MESKLKFLRWFGKGAMIVTILTIAQMAWLSDHGQALRNKDISANGIGDLELATDKNIYKLLNVWCNSTAVELQPFIVKLLYGGQTDNGPRNLIEIARTDIYWDFLFIIFYSALAYILLSKALSFWRLSHLRILLNLLYKSRYTSLAVLSGKKIGIALVWAATIGVLDVLENIAMLYALSNFEDNTVTIILPISFAAIKFTLLFAGIIFILLTFIYFSILLLITSPKNVIDRFKTIATEINDPYKS</sequence>
<keyword evidence="1" id="KW-0812">Transmembrane</keyword>
<keyword evidence="3" id="KW-1185">Reference proteome</keyword>
<keyword evidence="1" id="KW-1133">Transmembrane helix</keyword>
<feature type="transmembrane region" description="Helical" evidence="1">
    <location>
        <begin position="7"/>
        <end position="28"/>
    </location>
</feature>
<keyword evidence="1" id="KW-0472">Membrane</keyword>
<organism evidence="2 3">
    <name type="scientific">Dyadobacter pollutisoli</name>
    <dbReference type="NCBI Taxonomy" id="2910158"/>
    <lineage>
        <taxon>Bacteria</taxon>
        <taxon>Pseudomonadati</taxon>
        <taxon>Bacteroidota</taxon>
        <taxon>Cytophagia</taxon>
        <taxon>Cytophagales</taxon>
        <taxon>Spirosomataceae</taxon>
        <taxon>Dyadobacter</taxon>
    </lineage>
</organism>
<gene>
    <name evidence="2" type="ORF">ON006_19890</name>
</gene>